<feature type="DNA-binding region" description="H-T-H motif" evidence="4">
    <location>
        <begin position="46"/>
        <end position="65"/>
    </location>
</feature>
<sequence>MHAYGLLSDGPAGLTTPPRSSRNHKESEVLDAAELLFQTQGYESTKIEAIAVEASVASATVYNYFETKNNIFLSIILRHLEAALPERRRFMRALPDDPVAGIIAFENMLAEQALRFLGRDSWKIILTAKLLDDQSAAYRTARRLDTLIYKQYIRILTRYRNMGRIDDDVDIALLASLLIDVGNAVLARIVVSAHTVAEGMKLWGDPSVRMVLRGLIVEPGKPA</sequence>
<evidence type="ECO:0000256" key="3">
    <source>
        <dbReference type="ARBA" id="ARBA00023163"/>
    </source>
</evidence>
<dbReference type="Pfam" id="PF00440">
    <property type="entry name" value="TetR_N"/>
    <property type="match status" value="1"/>
</dbReference>
<dbReference type="AlphaFoldDB" id="A0A850NZ38"/>
<evidence type="ECO:0000259" key="6">
    <source>
        <dbReference type="PROSITE" id="PS50977"/>
    </source>
</evidence>
<proteinExistence type="predicted"/>
<evidence type="ECO:0000313" key="7">
    <source>
        <dbReference type="EMBL" id="NVN35720.1"/>
    </source>
</evidence>
<gene>
    <name evidence="7" type="ORF">HUK81_01975</name>
</gene>
<dbReference type="InterPro" id="IPR001647">
    <property type="entry name" value="HTH_TetR"/>
</dbReference>
<evidence type="ECO:0000313" key="8">
    <source>
        <dbReference type="Proteomes" id="UP000522590"/>
    </source>
</evidence>
<keyword evidence="3" id="KW-0804">Transcription</keyword>
<reference evidence="7 8" key="1">
    <citation type="submission" date="2020-06" db="EMBL/GenBank/DDBJ databases">
        <title>Description of novel acetic acid bacteria.</title>
        <authorList>
            <person name="Sombolestani A."/>
        </authorList>
    </citation>
    <scope>NUCLEOTIDE SEQUENCE [LARGE SCALE GENOMIC DNA]</scope>
    <source>
        <strain evidence="7 8">LMG 25</strain>
    </source>
</reference>
<dbReference type="SUPFAM" id="SSF46689">
    <property type="entry name" value="Homeodomain-like"/>
    <property type="match status" value="1"/>
</dbReference>
<feature type="region of interest" description="Disordered" evidence="5">
    <location>
        <begin position="1"/>
        <end position="25"/>
    </location>
</feature>
<protein>
    <submittedName>
        <fullName evidence="7">TetR/AcrR family transcriptional regulator</fullName>
    </submittedName>
</protein>
<keyword evidence="1" id="KW-0805">Transcription regulation</keyword>
<organism evidence="7 8">
    <name type="scientific">Komagataeibacter swingsii</name>
    <dbReference type="NCBI Taxonomy" id="215220"/>
    <lineage>
        <taxon>Bacteria</taxon>
        <taxon>Pseudomonadati</taxon>
        <taxon>Pseudomonadota</taxon>
        <taxon>Alphaproteobacteria</taxon>
        <taxon>Acetobacterales</taxon>
        <taxon>Acetobacteraceae</taxon>
        <taxon>Komagataeibacter</taxon>
    </lineage>
</organism>
<dbReference type="InterPro" id="IPR050109">
    <property type="entry name" value="HTH-type_TetR-like_transc_reg"/>
</dbReference>
<evidence type="ECO:0000256" key="2">
    <source>
        <dbReference type="ARBA" id="ARBA00023125"/>
    </source>
</evidence>
<dbReference type="PRINTS" id="PR00455">
    <property type="entry name" value="HTHTETR"/>
</dbReference>
<dbReference type="PANTHER" id="PTHR30055:SF234">
    <property type="entry name" value="HTH-TYPE TRANSCRIPTIONAL REGULATOR BETI"/>
    <property type="match status" value="1"/>
</dbReference>
<dbReference type="EMBL" id="JABXXS010000003">
    <property type="protein sequence ID" value="NVN35720.1"/>
    <property type="molecule type" value="Genomic_DNA"/>
</dbReference>
<accession>A0A850NZ38</accession>
<dbReference type="PANTHER" id="PTHR30055">
    <property type="entry name" value="HTH-TYPE TRANSCRIPTIONAL REGULATOR RUTR"/>
    <property type="match status" value="1"/>
</dbReference>
<dbReference type="PROSITE" id="PS50977">
    <property type="entry name" value="HTH_TETR_2"/>
    <property type="match status" value="1"/>
</dbReference>
<keyword evidence="2 4" id="KW-0238">DNA-binding</keyword>
<dbReference type="InterPro" id="IPR009057">
    <property type="entry name" value="Homeodomain-like_sf"/>
</dbReference>
<evidence type="ECO:0000256" key="4">
    <source>
        <dbReference type="PROSITE-ProRule" id="PRU00335"/>
    </source>
</evidence>
<name>A0A850NZ38_9PROT</name>
<evidence type="ECO:0000256" key="5">
    <source>
        <dbReference type="SAM" id="MobiDB-lite"/>
    </source>
</evidence>
<feature type="domain" description="HTH tetR-type" evidence="6">
    <location>
        <begin position="23"/>
        <end position="83"/>
    </location>
</feature>
<comment type="caution">
    <text evidence="7">The sequence shown here is derived from an EMBL/GenBank/DDBJ whole genome shotgun (WGS) entry which is preliminary data.</text>
</comment>
<dbReference type="Gene3D" id="1.10.357.10">
    <property type="entry name" value="Tetracycline Repressor, domain 2"/>
    <property type="match status" value="1"/>
</dbReference>
<dbReference type="GO" id="GO:0003700">
    <property type="term" value="F:DNA-binding transcription factor activity"/>
    <property type="evidence" value="ECO:0007669"/>
    <property type="project" value="TreeGrafter"/>
</dbReference>
<dbReference type="Proteomes" id="UP000522590">
    <property type="component" value="Unassembled WGS sequence"/>
</dbReference>
<evidence type="ECO:0000256" key="1">
    <source>
        <dbReference type="ARBA" id="ARBA00023015"/>
    </source>
</evidence>
<dbReference type="GO" id="GO:0000976">
    <property type="term" value="F:transcription cis-regulatory region binding"/>
    <property type="evidence" value="ECO:0007669"/>
    <property type="project" value="TreeGrafter"/>
</dbReference>